<dbReference type="PANTHER" id="PTHR33146">
    <property type="entry name" value="ENDONUCLEASE 4"/>
    <property type="match status" value="1"/>
</dbReference>
<dbReference type="Gene3D" id="1.10.575.10">
    <property type="entry name" value="P1 Nuclease"/>
    <property type="match status" value="1"/>
</dbReference>
<keyword evidence="8" id="KW-1185">Reference proteome</keyword>
<dbReference type="GO" id="GO:0016788">
    <property type="term" value="F:hydrolase activity, acting on ester bonds"/>
    <property type="evidence" value="ECO:0007669"/>
    <property type="project" value="InterPro"/>
</dbReference>
<keyword evidence="3" id="KW-0255">Endonuclease</keyword>
<dbReference type="PANTHER" id="PTHR33146:SF26">
    <property type="entry name" value="ENDONUCLEASE 4"/>
    <property type="match status" value="1"/>
</dbReference>
<dbReference type="Pfam" id="PF02265">
    <property type="entry name" value="S1-P1_nuclease"/>
    <property type="match status" value="1"/>
</dbReference>
<evidence type="ECO:0000313" key="8">
    <source>
        <dbReference type="Proteomes" id="UP000281474"/>
    </source>
</evidence>
<reference evidence="7 8" key="1">
    <citation type="submission" date="2018-09" db="EMBL/GenBank/DDBJ databases">
        <title>Phylogeny of the Shewanellaceae, and recommendation for two new genera, Pseudoshewanella and Parashewanella.</title>
        <authorList>
            <person name="Wang G."/>
        </authorList>
    </citation>
    <scope>NUCLEOTIDE SEQUENCE [LARGE SCALE GENOMIC DNA]</scope>
    <source>
        <strain evidence="7 8">C51</strain>
    </source>
</reference>
<name>A0A3L8Q0T8_9GAMM</name>
<proteinExistence type="predicted"/>
<dbReference type="CDD" id="cd11010">
    <property type="entry name" value="S1-P1_nuclease"/>
    <property type="match status" value="1"/>
</dbReference>
<gene>
    <name evidence="7" type="ORF">D5018_02755</name>
</gene>
<dbReference type="GO" id="GO:0046872">
    <property type="term" value="F:metal ion binding"/>
    <property type="evidence" value="ECO:0007669"/>
    <property type="project" value="UniProtKB-KW"/>
</dbReference>
<dbReference type="SUPFAM" id="SSF48537">
    <property type="entry name" value="Phospholipase C/P1 nuclease"/>
    <property type="match status" value="1"/>
</dbReference>
<accession>A0A3L8Q0T8</accession>
<dbReference type="EMBL" id="QZEI01000005">
    <property type="protein sequence ID" value="RLV61194.1"/>
    <property type="molecule type" value="Genomic_DNA"/>
</dbReference>
<dbReference type="GO" id="GO:0004519">
    <property type="term" value="F:endonuclease activity"/>
    <property type="evidence" value="ECO:0007669"/>
    <property type="project" value="UniProtKB-KW"/>
</dbReference>
<keyword evidence="5" id="KW-1015">Disulfide bond</keyword>
<sequence length="263" mass="30474">MINQKIGCLLVSGLMCGMGISNSYAHGQNGHRIIGEIGQLNLTPKAKQKIMAITDSQSLAKLSTWPDEIRSSGMWDHASPWHYISADTEADLTGSNRNPRGDILSTLNTLEQKLKNPRLSKKEKWQSLAFFVHMVGDLHQPLHVGFAEDRGGNKVKVKWFNEHSNLHRVWDTHLIDNQKLSYKEYVEFLPVSKKEKLKWQQGTFLDWAKESLRYREQTYKFDRVEKGIPKLGYKYIYNNRELSEQRLKQAGIRLAYKLNQIFK</sequence>
<dbReference type="InterPro" id="IPR008947">
    <property type="entry name" value="PLipase_C/P1_nuclease_dom_sf"/>
</dbReference>
<dbReference type="AlphaFoldDB" id="A0A3L8Q0T8"/>
<evidence type="ECO:0000256" key="3">
    <source>
        <dbReference type="ARBA" id="ARBA00022759"/>
    </source>
</evidence>
<dbReference type="RefSeq" id="WP_121837456.1">
    <property type="nucleotide sequence ID" value="NZ_ML014756.1"/>
</dbReference>
<organism evidence="7 8">
    <name type="scientific">Parashewanella curva</name>
    <dbReference type="NCBI Taxonomy" id="2338552"/>
    <lineage>
        <taxon>Bacteria</taxon>
        <taxon>Pseudomonadati</taxon>
        <taxon>Pseudomonadota</taxon>
        <taxon>Gammaproteobacteria</taxon>
        <taxon>Alteromonadales</taxon>
        <taxon>Shewanellaceae</taxon>
        <taxon>Parashewanella</taxon>
    </lineage>
</organism>
<evidence type="ECO:0000256" key="2">
    <source>
        <dbReference type="ARBA" id="ARBA00022723"/>
    </source>
</evidence>
<dbReference type="InterPro" id="IPR003154">
    <property type="entry name" value="S1/P1nuclease"/>
</dbReference>
<evidence type="ECO:0000256" key="1">
    <source>
        <dbReference type="ARBA" id="ARBA00022722"/>
    </source>
</evidence>
<comment type="caution">
    <text evidence="7">The sequence shown here is derived from an EMBL/GenBank/DDBJ whole genome shotgun (WGS) entry which is preliminary data.</text>
</comment>
<keyword evidence="4" id="KW-0378">Hydrolase</keyword>
<evidence type="ECO:0000313" key="7">
    <source>
        <dbReference type="EMBL" id="RLV61194.1"/>
    </source>
</evidence>
<evidence type="ECO:0000256" key="5">
    <source>
        <dbReference type="ARBA" id="ARBA00023157"/>
    </source>
</evidence>
<dbReference type="Proteomes" id="UP000281474">
    <property type="component" value="Unassembled WGS sequence"/>
</dbReference>
<evidence type="ECO:0000256" key="4">
    <source>
        <dbReference type="ARBA" id="ARBA00022801"/>
    </source>
</evidence>
<dbReference type="GO" id="GO:0006308">
    <property type="term" value="P:DNA catabolic process"/>
    <property type="evidence" value="ECO:0007669"/>
    <property type="project" value="InterPro"/>
</dbReference>
<keyword evidence="2" id="KW-0479">Metal-binding</keyword>
<keyword evidence="1" id="KW-0540">Nuclease</keyword>
<dbReference type="OrthoDB" id="267579at2"/>
<keyword evidence="6" id="KW-0325">Glycoprotein</keyword>
<evidence type="ECO:0000256" key="6">
    <source>
        <dbReference type="ARBA" id="ARBA00023180"/>
    </source>
</evidence>
<protein>
    <submittedName>
        <fullName evidence="7">S1/P1 Nuclease</fullName>
    </submittedName>
</protein>
<dbReference type="GO" id="GO:0003676">
    <property type="term" value="F:nucleic acid binding"/>
    <property type="evidence" value="ECO:0007669"/>
    <property type="project" value="InterPro"/>
</dbReference>